<feature type="signal peptide" evidence="1">
    <location>
        <begin position="1"/>
        <end position="16"/>
    </location>
</feature>
<evidence type="ECO:0000313" key="3">
    <source>
        <dbReference type="Proteomes" id="UP000007800"/>
    </source>
</evidence>
<keyword evidence="3" id="KW-1185">Reference proteome</keyword>
<gene>
    <name evidence="2" type="ORF">Pmar_PMAR019739</name>
</gene>
<dbReference type="Proteomes" id="UP000007800">
    <property type="component" value="Unassembled WGS sequence"/>
</dbReference>
<feature type="chain" id="PRO_5002953192" evidence="1">
    <location>
        <begin position="17"/>
        <end position="128"/>
    </location>
</feature>
<dbReference type="OMA" id="LCWVHIP"/>
<proteinExistence type="predicted"/>
<dbReference type="GeneID" id="9044415"/>
<dbReference type="AlphaFoldDB" id="C5LW21"/>
<dbReference type="EMBL" id="GG686046">
    <property type="protein sequence ID" value="EEQ99091.1"/>
    <property type="molecule type" value="Genomic_DNA"/>
</dbReference>
<evidence type="ECO:0000256" key="1">
    <source>
        <dbReference type="SAM" id="SignalP"/>
    </source>
</evidence>
<accession>C5LW21</accession>
<dbReference type="OrthoDB" id="432077at2759"/>
<sequence length="128" mass="14384">MWIAIIILLLAAKAEARASCEPLSGIFKKVEGPSKLTGDFNFTSTHFNMSLAYNGTTYSLGDISYKTKSQEISARLCWVHIPNDVINRIPKTVIDHVGLPRLYWSEGELMLPVRFGSNRSIDTAYFKK</sequence>
<name>C5LW21_PERM5</name>
<evidence type="ECO:0000313" key="2">
    <source>
        <dbReference type="EMBL" id="EEQ99091.1"/>
    </source>
</evidence>
<dbReference type="InParanoid" id="C5LW21"/>
<keyword evidence="1" id="KW-0732">Signal</keyword>
<protein>
    <submittedName>
        <fullName evidence="2">Uncharacterized protein</fullName>
    </submittedName>
</protein>
<organism evidence="3">
    <name type="scientific">Perkinsus marinus (strain ATCC 50983 / TXsc)</name>
    <dbReference type="NCBI Taxonomy" id="423536"/>
    <lineage>
        <taxon>Eukaryota</taxon>
        <taxon>Sar</taxon>
        <taxon>Alveolata</taxon>
        <taxon>Perkinsozoa</taxon>
        <taxon>Perkinsea</taxon>
        <taxon>Perkinsida</taxon>
        <taxon>Perkinsidae</taxon>
        <taxon>Perkinsus</taxon>
    </lineage>
</organism>
<reference evidence="2 3" key="1">
    <citation type="submission" date="2008-07" db="EMBL/GenBank/DDBJ databases">
        <authorList>
            <person name="El-Sayed N."/>
            <person name="Caler E."/>
            <person name="Inman J."/>
            <person name="Amedeo P."/>
            <person name="Hass B."/>
            <person name="Wortman J."/>
        </authorList>
    </citation>
    <scope>NUCLEOTIDE SEQUENCE [LARGE SCALE GENOMIC DNA]</scope>
    <source>
        <strain evidence="3">ATCC 50983 / TXsc</strain>
    </source>
</reference>
<dbReference type="RefSeq" id="XP_002766374.1">
    <property type="nucleotide sequence ID" value="XM_002766328.1"/>
</dbReference>